<dbReference type="Proteomes" id="UP000315295">
    <property type="component" value="Unassembled WGS sequence"/>
</dbReference>
<name>A0A540M9J1_MALBA</name>
<keyword evidence="2" id="KW-1185">Reference proteome</keyword>
<dbReference type="AlphaFoldDB" id="A0A540M9J1"/>
<organism evidence="1 2">
    <name type="scientific">Malus baccata</name>
    <name type="common">Siberian crab apple</name>
    <name type="synonym">Pyrus baccata</name>
    <dbReference type="NCBI Taxonomy" id="106549"/>
    <lineage>
        <taxon>Eukaryota</taxon>
        <taxon>Viridiplantae</taxon>
        <taxon>Streptophyta</taxon>
        <taxon>Embryophyta</taxon>
        <taxon>Tracheophyta</taxon>
        <taxon>Spermatophyta</taxon>
        <taxon>Magnoliopsida</taxon>
        <taxon>eudicotyledons</taxon>
        <taxon>Gunneridae</taxon>
        <taxon>Pentapetalae</taxon>
        <taxon>rosids</taxon>
        <taxon>fabids</taxon>
        <taxon>Rosales</taxon>
        <taxon>Rosaceae</taxon>
        <taxon>Amygdaloideae</taxon>
        <taxon>Maleae</taxon>
        <taxon>Malus</taxon>
    </lineage>
</organism>
<sequence length="133" mass="15407">MRRFHGQPWESRMAEFTAGPLKWRRLFPWREKKYEEIKGTEGTVCAEGFFNIKIQVPEVGSRILPLNSIQFCSGMMIDPIRSLSPFQFNKKIRVRVCRISRPKVIGKDNAFGGPQCILVDEMDEEKVMSPKNS</sequence>
<proteinExistence type="predicted"/>
<comment type="caution">
    <text evidence="1">The sequence shown here is derived from an EMBL/GenBank/DDBJ whole genome shotgun (WGS) entry which is preliminary data.</text>
</comment>
<reference evidence="1 2" key="1">
    <citation type="journal article" date="2019" name="G3 (Bethesda)">
        <title>Sequencing of a Wild Apple (Malus baccata) Genome Unravels the Differences Between Cultivated and Wild Apple Species Regarding Disease Resistance and Cold Tolerance.</title>
        <authorList>
            <person name="Chen X."/>
        </authorList>
    </citation>
    <scope>NUCLEOTIDE SEQUENCE [LARGE SCALE GENOMIC DNA]</scope>
    <source>
        <strain evidence="2">cv. Shandingzi</strain>
        <tissue evidence="1">Leaves</tissue>
    </source>
</reference>
<evidence type="ECO:0000313" key="1">
    <source>
        <dbReference type="EMBL" id="TQD95423.1"/>
    </source>
</evidence>
<gene>
    <name evidence="1" type="ORF">C1H46_018981</name>
</gene>
<dbReference type="EMBL" id="VIEB01000315">
    <property type="protein sequence ID" value="TQD95423.1"/>
    <property type="molecule type" value="Genomic_DNA"/>
</dbReference>
<protein>
    <submittedName>
        <fullName evidence="1">Uncharacterized protein</fullName>
    </submittedName>
</protein>
<accession>A0A540M9J1</accession>
<evidence type="ECO:0000313" key="2">
    <source>
        <dbReference type="Proteomes" id="UP000315295"/>
    </source>
</evidence>